<protein>
    <submittedName>
        <fullName evidence="4">Malonate-semialdehyde dehydrogenase</fullName>
        <ecNumber evidence="4">1.2.1.27</ecNumber>
    </submittedName>
</protein>
<keyword evidence="2 4" id="KW-0560">Oxidoreductase</keyword>
<dbReference type="EC" id="1.2.1.27" evidence="4"/>
<dbReference type="RefSeq" id="WP_208638648.1">
    <property type="nucleotide sequence ID" value="NZ_CADIJZ010000030.1"/>
</dbReference>
<dbReference type="EMBL" id="CADIJZ010000030">
    <property type="protein sequence ID" value="CAB3733699.1"/>
    <property type="molecule type" value="Genomic_DNA"/>
</dbReference>
<organism evidence="4 5">
    <name type="scientific">Paraburkholderia rhynchosiae</name>
    <dbReference type="NCBI Taxonomy" id="487049"/>
    <lineage>
        <taxon>Bacteria</taxon>
        <taxon>Pseudomonadati</taxon>
        <taxon>Pseudomonadota</taxon>
        <taxon>Betaproteobacteria</taxon>
        <taxon>Burkholderiales</taxon>
        <taxon>Burkholderiaceae</taxon>
        <taxon>Paraburkholderia</taxon>
    </lineage>
</organism>
<sequence length="121" mass="12943">MRNNLQFYINGSWVEPAGNTVLGVINPADEPVAGKVAIGDAHDVDRAVAAVRAAFETFSLTSVEAVLRCSTISSPPTSGAPGIWPKPFRRRWARRFGLPSSIRCLSAAQSLCAARANYGLQ</sequence>
<proteinExistence type="inferred from homology"/>
<dbReference type="InterPro" id="IPR016162">
    <property type="entry name" value="Ald_DH_N"/>
</dbReference>
<evidence type="ECO:0000313" key="5">
    <source>
        <dbReference type="Proteomes" id="UP000494205"/>
    </source>
</evidence>
<dbReference type="InterPro" id="IPR015590">
    <property type="entry name" value="Aldehyde_DH_dom"/>
</dbReference>
<gene>
    <name evidence="4" type="primary">iolA</name>
    <name evidence="4" type="ORF">LMG27174_06045</name>
</gene>
<dbReference type="PANTHER" id="PTHR42804">
    <property type="entry name" value="ALDEHYDE DEHYDROGENASE"/>
    <property type="match status" value="1"/>
</dbReference>
<dbReference type="GO" id="GO:0004491">
    <property type="term" value="F:methylmalonate-semialdehyde dehydrogenase (acylating, NAD) activity"/>
    <property type="evidence" value="ECO:0007669"/>
    <property type="project" value="UniProtKB-EC"/>
</dbReference>
<evidence type="ECO:0000256" key="2">
    <source>
        <dbReference type="ARBA" id="ARBA00023002"/>
    </source>
</evidence>
<dbReference type="SUPFAM" id="SSF53720">
    <property type="entry name" value="ALDH-like"/>
    <property type="match status" value="1"/>
</dbReference>
<dbReference type="InterPro" id="IPR016161">
    <property type="entry name" value="Ald_DH/histidinol_DH"/>
</dbReference>
<dbReference type="Proteomes" id="UP000494205">
    <property type="component" value="Unassembled WGS sequence"/>
</dbReference>
<accession>A0A6J5CH04</accession>
<comment type="similarity">
    <text evidence="1">Belongs to the aldehyde dehydrogenase family.</text>
</comment>
<evidence type="ECO:0000256" key="1">
    <source>
        <dbReference type="ARBA" id="ARBA00009986"/>
    </source>
</evidence>
<reference evidence="4 5" key="1">
    <citation type="submission" date="2020-04" db="EMBL/GenBank/DDBJ databases">
        <authorList>
            <person name="De Canck E."/>
        </authorList>
    </citation>
    <scope>NUCLEOTIDE SEQUENCE [LARGE SCALE GENOMIC DNA]</scope>
    <source>
        <strain evidence="4 5">LMG 27174</strain>
    </source>
</reference>
<dbReference type="Gene3D" id="3.40.605.10">
    <property type="entry name" value="Aldehyde Dehydrogenase, Chain A, domain 1"/>
    <property type="match status" value="1"/>
</dbReference>
<evidence type="ECO:0000313" key="4">
    <source>
        <dbReference type="EMBL" id="CAB3733699.1"/>
    </source>
</evidence>
<feature type="domain" description="Aldehyde dehydrogenase" evidence="3">
    <location>
        <begin position="13"/>
        <end position="64"/>
    </location>
</feature>
<dbReference type="Pfam" id="PF00171">
    <property type="entry name" value="Aldedh"/>
    <property type="match status" value="1"/>
</dbReference>
<dbReference type="PANTHER" id="PTHR42804:SF1">
    <property type="entry name" value="ALDEHYDE DEHYDROGENASE-RELATED"/>
    <property type="match status" value="1"/>
</dbReference>
<name>A0A6J5CH04_9BURK</name>
<evidence type="ECO:0000259" key="3">
    <source>
        <dbReference type="Pfam" id="PF00171"/>
    </source>
</evidence>
<dbReference type="AlphaFoldDB" id="A0A6J5CH04"/>